<proteinExistence type="predicted"/>
<keyword evidence="1" id="KW-0210">Decarboxylase</keyword>
<dbReference type="RefSeq" id="WP_073105966.1">
    <property type="nucleotide sequence ID" value="NZ_FQZY01000012.1"/>
</dbReference>
<organism evidence="5 6">
    <name type="scientific">Hespellia stercorisuis DSM 15480</name>
    <dbReference type="NCBI Taxonomy" id="1121950"/>
    <lineage>
        <taxon>Bacteria</taxon>
        <taxon>Bacillati</taxon>
        <taxon>Bacillota</taxon>
        <taxon>Clostridia</taxon>
        <taxon>Lachnospirales</taxon>
        <taxon>Lachnospiraceae</taxon>
        <taxon>Hespellia</taxon>
    </lineage>
</organism>
<dbReference type="STRING" id="1121950.SAMN02745243_00902"/>
<keyword evidence="2" id="KW-0865">Zymogen</keyword>
<evidence type="ECO:0000256" key="2">
    <source>
        <dbReference type="ARBA" id="ARBA00023145"/>
    </source>
</evidence>
<dbReference type="Proteomes" id="UP000184301">
    <property type="component" value="Unassembled WGS sequence"/>
</dbReference>
<dbReference type="GO" id="GO:0008654">
    <property type="term" value="P:phospholipid biosynthetic process"/>
    <property type="evidence" value="ECO:0007669"/>
    <property type="project" value="InterPro"/>
</dbReference>
<gene>
    <name evidence="5" type="ORF">SAMN02745243_00902</name>
</gene>
<evidence type="ECO:0000256" key="4">
    <source>
        <dbReference type="ARBA" id="ARBA00023317"/>
    </source>
</evidence>
<keyword evidence="3" id="KW-0456">Lyase</keyword>
<keyword evidence="4" id="KW-0670">Pyruvate</keyword>
<name>A0A1M6KHK8_9FIRM</name>
<evidence type="ECO:0000313" key="6">
    <source>
        <dbReference type="Proteomes" id="UP000184301"/>
    </source>
</evidence>
<dbReference type="PANTHER" id="PTHR10067">
    <property type="entry name" value="PHOSPHATIDYLSERINE DECARBOXYLASE"/>
    <property type="match status" value="1"/>
</dbReference>
<keyword evidence="6" id="KW-1185">Reference proteome</keyword>
<accession>A0A1M6KHK8</accession>
<dbReference type="Pfam" id="PF02666">
    <property type="entry name" value="PS_Dcarbxylase"/>
    <property type="match status" value="1"/>
</dbReference>
<dbReference type="GO" id="GO:0004609">
    <property type="term" value="F:phosphatidylserine decarboxylase activity"/>
    <property type="evidence" value="ECO:0007669"/>
    <property type="project" value="InterPro"/>
</dbReference>
<dbReference type="OrthoDB" id="9802030at2"/>
<dbReference type="InterPro" id="IPR003817">
    <property type="entry name" value="PS_Dcarbxylase"/>
</dbReference>
<evidence type="ECO:0000256" key="3">
    <source>
        <dbReference type="ARBA" id="ARBA00023239"/>
    </source>
</evidence>
<reference evidence="5 6" key="1">
    <citation type="submission" date="2016-11" db="EMBL/GenBank/DDBJ databases">
        <authorList>
            <person name="Jaros S."/>
            <person name="Januszkiewicz K."/>
            <person name="Wedrychowicz H."/>
        </authorList>
    </citation>
    <scope>NUCLEOTIDE SEQUENCE [LARGE SCALE GENOMIC DNA]</scope>
    <source>
        <strain evidence="5 6">DSM 15480</strain>
    </source>
</reference>
<dbReference type="PANTHER" id="PTHR10067:SF17">
    <property type="entry name" value="PHOSPHATIDYLSERINE DECARBOXYLASE PROENZYME 2"/>
    <property type="match status" value="1"/>
</dbReference>
<protein>
    <submittedName>
        <fullName evidence="5">Phosphatidylserine decarboxylase</fullName>
    </submittedName>
</protein>
<evidence type="ECO:0000313" key="5">
    <source>
        <dbReference type="EMBL" id="SHJ58381.1"/>
    </source>
</evidence>
<sequence length="290" mass="32472">MKYMDRYGTVTTEDSTQDRFLRMLYTNAPGRMLLKPLVSPLFSKIGGSAMNTRLSAGLISGFVRHNAIDLRLYEPKIYSSYNDFFTRKIRPQYRPIAGSEDVLISPCDGKLSVYPIHNNCSLCIKDTVYTVSQLIGSRRLAAKYAGGYAMVIRLTVDDYHRYCYAADGLKSKQHRIPGIFHTVNPIANDVMPIYKMNTREFCLLKTKNMGTILSMEVGALMVGKISNKELSSCQVKKGTEKGWFEFGGSTIVLLLQKDAVTIDADLLANTNAGYETYVKYGEQIAVTLNT</sequence>
<dbReference type="AlphaFoldDB" id="A0A1M6KHK8"/>
<dbReference type="EMBL" id="FQZY01000012">
    <property type="protein sequence ID" value="SHJ58381.1"/>
    <property type="molecule type" value="Genomic_DNA"/>
</dbReference>
<evidence type="ECO:0000256" key="1">
    <source>
        <dbReference type="ARBA" id="ARBA00022793"/>
    </source>
</evidence>